<comment type="caution">
    <text evidence="2">The sequence shown here is derived from an EMBL/GenBank/DDBJ whole genome shotgun (WGS) entry which is preliminary data.</text>
</comment>
<dbReference type="PANTHER" id="PTHR42200">
    <property type="entry name" value="ARCHAEAL FLAGELLA-RELATED PROTEIN F-RELATED"/>
    <property type="match status" value="1"/>
</dbReference>
<keyword evidence="1" id="KW-0472">Membrane</keyword>
<accession>A0A7V5LU97</accession>
<keyword evidence="2" id="KW-0282">Flagellum</keyword>
<dbReference type="AlphaFoldDB" id="A0A7V5LU97"/>
<evidence type="ECO:0000256" key="1">
    <source>
        <dbReference type="SAM" id="Phobius"/>
    </source>
</evidence>
<dbReference type="EMBL" id="DRTX01000048">
    <property type="protein sequence ID" value="HHF52891.1"/>
    <property type="molecule type" value="Genomic_DNA"/>
</dbReference>
<sequence length="158" mass="16768">MAAGGPASELIMFIVAIIVAGSVAGALAYVTNDIAGGIKIRGEGLADNLRSDFAIINDPENIPVSGTDPGPYNYTFYIKNVGKNSIPFSSDTLQVFIDGKMISPSNLTFVDVNDLPTSSLDPYEVGKIVVTTNLSSGFHKLVVVLENGKVRSFVFRIP</sequence>
<evidence type="ECO:0000313" key="2">
    <source>
        <dbReference type="EMBL" id="HHF52891.1"/>
    </source>
</evidence>
<protein>
    <submittedName>
        <fullName evidence="2">Flagellar protein G</fullName>
    </submittedName>
</protein>
<gene>
    <name evidence="2" type="ORF">ENL43_00825</name>
</gene>
<dbReference type="Pfam" id="PF01917">
    <property type="entry name" value="Flagellin_arch-type"/>
    <property type="match status" value="1"/>
</dbReference>
<dbReference type="InterPro" id="IPR002774">
    <property type="entry name" value="Flagellin_arc-type"/>
</dbReference>
<dbReference type="PANTHER" id="PTHR42200:SF1">
    <property type="entry name" value="FLAGELLA-RELATED PROTEIN G-RELATED"/>
    <property type="match status" value="1"/>
</dbReference>
<dbReference type="GO" id="GO:0097588">
    <property type="term" value="P:archaeal or bacterial-type flagellum-dependent cell motility"/>
    <property type="evidence" value="ECO:0007669"/>
    <property type="project" value="InterPro"/>
</dbReference>
<keyword evidence="2" id="KW-0966">Cell projection</keyword>
<organism evidence="2">
    <name type="scientific">candidate division WOR-3 bacterium</name>
    <dbReference type="NCBI Taxonomy" id="2052148"/>
    <lineage>
        <taxon>Bacteria</taxon>
        <taxon>Bacteria division WOR-3</taxon>
    </lineage>
</organism>
<name>A0A7V5LU97_UNCW3</name>
<keyword evidence="1" id="KW-0812">Transmembrane</keyword>
<proteinExistence type="predicted"/>
<dbReference type="Proteomes" id="UP000886050">
    <property type="component" value="Unassembled WGS sequence"/>
</dbReference>
<keyword evidence="1" id="KW-1133">Transmembrane helix</keyword>
<reference evidence="2" key="1">
    <citation type="journal article" date="2020" name="mSystems">
        <title>Genome- and Community-Level Interaction Insights into Carbon Utilization and Element Cycling Functions of Hydrothermarchaeota in Hydrothermal Sediment.</title>
        <authorList>
            <person name="Zhou Z."/>
            <person name="Liu Y."/>
            <person name="Xu W."/>
            <person name="Pan J."/>
            <person name="Luo Z.H."/>
            <person name="Li M."/>
        </authorList>
    </citation>
    <scope>NUCLEOTIDE SEQUENCE [LARGE SCALE GENOMIC DNA]</scope>
    <source>
        <strain evidence="2">HyVt-96</strain>
    </source>
</reference>
<keyword evidence="2" id="KW-0969">Cilium</keyword>
<feature type="transmembrane region" description="Helical" evidence="1">
    <location>
        <begin position="12"/>
        <end position="31"/>
    </location>
</feature>
<dbReference type="GO" id="GO:0005198">
    <property type="term" value="F:structural molecule activity"/>
    <property type="evidence" value="ECO:0007669"/>
    <property type="project" value="InterPro"/>
</dbReference>